<gene>
    <name evidence="2" type="ORF">ACFQ3N_01665</name>
</gene>
<name>A0ABW3LIM1_9BACI</name>
<reference evidence="3" key="1">
    <citation type="journal article" date="2019" name="Int. J. Syst. Evol. Microbiol.">
        <title>The Global Catalogue of Microorganisms (GCM) 10K type strain sequencing project: providing services to taxonomists for standard genome sequencing and annotation.</title>
        <authorList>
            <consortium name="The Broad Institute Genomics Platform"/>
            <consortium name="The Broad Institute Genome Sequencing Center for Infectious Disease"/>
            <person name="Wu L."/>
            <person name="Ma J."/>
        </authorList>
    </citation>
    <scope>NUCLEOTIDE SEQUENCE [LARGE SCALE GENOMIC DNA]</scope>
    <source>
        <strain evidence="3">CCUG 56754</strain>
    </source>
</reference>
<dbReference type="Proteomes" id="UP001597040">
    <property type="component" value="Unassembled WGS sequence"/>
</dbReference>
<organism evidence="2 3">
    <name type="scientific">Virgibacillus byunsanensis</name>
    <dbReference type="NCBI Taxonomy" id="570945"/>
    <lineage>
        <taxon>Bacteria</taxon>
        <taxon>Bacillati</taxon>
        <taxon>Bacillota</taxon>
        <taxon>Bacilli</taxon>
        <taxon>Bacillales</taxon>
        <taxon>Bacillaceae</taxon>
        <taxon>Virgibacillus</taxon>
    </lineage>
</organism>
<dbReference type="RefSeq" id="WP_390358953.1">
    <property type="nucleotide sequence ID" value="NZ_JBHTKJ010000007.1"/>
</dbReference>
<feature type="signal peptide" evidence="1">
    <location>
        <begin position="1"/>
        <end position="22"/>
    </location>
</feature>
<evidence type="ECO:0000313" key="3">
    <source>
        <dbReference type="Proteomes" id="UP001597040"/>
    </source>
</evidence>
<dbReference type="EMBL" id="JBHTKJ010000007">
    <property type="protein sequence ID" value="MFD1037136.1"/>
    <property type="molecule type" value="Genomic_DNA"/>
</dbReference>
<evidence type="ECO:0000256" key="1">
    <source>
        <dbReference type="SAM" id="SignalP"/>
    </source>
</evidence>
<feature type="chain" id="PRO_5046754308" evidence="1">
    <location>
        <begin position="23"/>
        <end position="122"/>
    </location>
</feature>
<protein>
    <submittedName>
        <fullName evidence="2">Uncharacterized protein</fullName>
    </submittedName>
</protein>
<keyword evidence="3" id="KW-1185">Reference proteome</keyword>
<sequence>MKKKVIIITLVALLFGSGVTYAAANNYYSKLLAGQQGQMKDIIEEKYDERSSEVGEQVHHDMVMFVSTERDRILKEAQAYLKTKMDMDQKERMNEHSQAIQDESERILRELKLKIDELTEGE</sequence>
<comment type="caution">
    <text evidence="2">The sequence shown here is derived from an EMBL/GenBank/DDBJ whole genome shotgun (WGS) entry which is preliminary data.</text>
</comment>
<accession>A0ABW3LIM1</accession>
<evidence type="ECO:0000313" key="2">
    <source>
        <dbReference type="EMBL" id="MFD1037136.1"/>
    </source>
</evidence>
<keyword evidence="1" id="KW-0732">Signal</keyword>
<proteinExistence type="predicted"/>